<dbReference type="Gene3D" id="3.40.50.10810">
    <property type="entry name" value="Tandem AAA-ATPase domain"/>
    <property type="match status" value="1"/>
</dbReference>
<dbReference type="GeneID" id="97392394"/>
<dbReference type="Pfam" id="PF00271">
    <property type="entry name" value="Helicase_C"/>
    <property type="match status" value="1"/>
</dbReference>
<evidence type="ECO:0000259" key="3">
    <source>
        <dbReference type="PROSITE" id="PS50966"/>
    </source>
</evidence>
<protein>
    <submittedName>
        <fullName evidence="6">ATP-dependent helicase HepA</fullName>
    </submittedName>
</protein>
<dbReference type="PROSITE" id="PS51194">
    <property type="entry name" value="HELICASE_CTER"/>
    <property type="match status" value="1"/>
</dbReference>
<dbReference type="InterPro" id="IPR013663">
    <property type="entry name" value="Helicase_SWF/SNF/SWI_bac"/>
</dbReference>
<dbReference type="InterPro" id="IPR049730">
    <property type="entry name" value="SNF2/RAD54-like_C"/>
</dbReference>
<keyword evidence="6" id="KW-0067">ATP-binding</keyword>
<keyword evidence="1" id="KW-0378">Hydrolase</keyword>
<dbReference type="AlphaFoldDB" id="A0A173V6M7"/>
<feature type="domain" description="Helicase ATP-binding" evidence="4">
    <location>
        <begin position="663"/>
        <end position="828"/>
    </location>
</feature>
<dbReference type="EMBL" id="CYYA01000023">
    <property type="protein sequence ID" value="CUN22982.1"/>
    <property type="molecule type" value="Genomic_DNA"/>
</dbReference>
<dbReference type="PROSITE" id="PS51192">
    <property type="entry name" value="HELICASE_ATP_BIND_1"/>
    <property type="match status" value="1"/>
</dbReference>
<evidence type="ECO:0000256" key="1">
    <source>
        <dbReference type="ARBA" id="ARBA00022801"/>
    </source>
</evidence>
<organism evidence="6 7">
    <name type="scientific">Eubacterium ramulus</name>
    <dbReference type="NCBI Taxonomy" id="39490"/>
    <lineage>
        <taxon>Bacteria</taxon>
        <taxon>Bacillati</taxon>
        <taxon>Bacillota</taxon>
        <taxon>Clostridia</taxon>
        <taxon>Eubacteriales</taxon>
        <taxon>Eubacteriaceae</taxon>
        <taxon>Eubacterium</taxon>
    </lineage>
</organism>
<dbReference type="Pfam" id="PF08455">
    <property type="entry name" value="SNF2_assoc"/>
    <property type="match status" value="1"/>
</dbReference>
<accession>A0A173V6M7</accession>
<dbReference type="GO" id="GO:0005524">
    <property type="term" value="F:ATP binding"/>
    <property type="evidence" value="ECO:0007669"/>
    <property type="project" value="InterPro"/>
</dbReference>
<dbReference type="InterPro" id="IPR001650">
    <property type="entry name" value="Helicase_C-like"/>
</dbReference>
<evidence type="ECO:0000313" key="6">
    <source>
        <dbReference type="EMBL" id="CUN22982.1"/>
    </source>
</evidence>
<dbReference type="PANTHER" id="PTHR10799">
    <property type="entry name" value="SNF2/RAD54 HELICASE FAMILY"/>
    <property type="match status" value="1"/>
</dbReference>
<proteinExistence type="predicted"/>
<dbReference type="PROSITE" id="PS50966">
    <property type="entry name" value="ZF_SWIM"/>
    <property type="match status" value="1"/>
</dbReference>
<dbReference type="InterPro" id="IPR027417">
    <property type="entry name" value="P-loop_NTPase"/>
</dbReference>
<dbReference type="CDD" id="cd18793">
    <property type="entry name" value="SF2_C_SNF"/>
    <property type="match status" value="1"/>
</dbReference>
<feature type="domain" description="Helicase C-terminal" evidence="5">
    <location>
        <begin position="949"/>
        <end position="1115"/>
    </location>
</feature>
<dbReference type="OrthoDB" id="9760715at2"/>
<keyword evidence="6" id="KW-0547">Nucleotide-binding</keyword>
<reference evidence="6 7" key="1">
    <citation type="submission" date="2015-09" db="EMBL/GenBank/DDBJ databases">
        <authorList>
            <consortium name="Pathogen Informatics"/>
        </authorList>
    </citation>
    <scope>NUCLEOTIDE SEQUENCE [LARGE SCALE GENOMIC DNA]</scope>
    <source>
        <strain evidence="6 7">2789STDY5608891</strain>
    </source>
</reference>
<dbReference type="InterPro" id="IPR038718">
    <property type="entry name" value="SNF2-like_sf"/>
</dbReference>
<keyword evidence="2" id="KW-0479">Metal-binding</keyword>
<evidence type="ECO:0000313" key="7">
    <source>
        <dbReference type="Proteomes" id="UP000095492"/>
    </source>
</evidence>
<dbReference type="Gene3D" id="3.40.50.300">
    <property type="entry name" value="P-loop containing nucleotide triphosphate hydrolases"/>
    <property type="match status" value="1"/>
</dbReference>
<name>A0A173V6M7_EUBRA</name>
<dbReference type="InterPro" id="IPR007527">
    <property type="entry name" value="Znf_SWIM"/>
</dbReference>
<dbReference type="SUPFAM" id="SSF52540">
    <property type="entry name" value="P-loop containing nucleoside triphosphate hydrolases"/>
    <property type="match status" value="2"/>
</dbReference>
<dbReference type="Pfam" id="PF00176">
    <property type="entry name" value="SNF2-rel_dom"/>
    <property type="match status" value="1"/>
</dbReference>
<dbReference type="RefSeq" id="WP_055290871.1">
    <property type="nucleotide sequence ID" value="NZ_CP173382.1"/>
</dbReference>
<dbReference type="GO" id="GO:0008270">
    <property type="term" value="F:zinc ion binding"/>
    <property type="evidence" value="ECO:0007669"/>
    <property type="project" value="UniProtKB-KW"/>
</dbReference>
<gene>
    <name evidence="6" type="ORF">ERS852448_02598</name>
</gene>
<dbReference type="GO" id="GO:0016787">
    <property type="term" value="F:hydrolase activity"/>
    <property type="evidence" value="ECO:0007669"/>
    <property type="project" value="UniProtKB-KW"/>
</dbReference>
<dbReference type="GO" id="GO:0004386">
    <property type="term" value="F:helicase activity"/>
    <property type="evidence" value="ECO:0007669"/>
    <property type="project" value="UniProtKB-KW"/>
</dbReference>
<dbReference type="InterPro" id="IPR014001">
    <property type="entry name" value="Helicase_ATP-bd"/>
</dbReference>
<evidence type="ECO:0000259" key="4">
    <source>
        <dbReference type="PROSITE" id="PS51192"/>
    </source>
</evidence>
<dbReference type="CDD" id="cd18012">
    <property type="entry name" value="DEXQc_arch_SWI2_SNF2"/>
    <property type="match status" value="1"/>
</dbReference>
<keyword evidence="2" id="KW-0863">Zinc-finger</keyword>
<dbReference type="STRING" id="39490.ERS852448_02598"/>
<dbReference type="Proteomes" id="UP000095492">
    <property type="component" value="Unassembled WGS sequence"/>
</dbReference>
<feature type="domain" description="SWIM-type" evidence="3">
    <location>
        <begin position="59"/>
        <end position="103"/>
    </location>
</feature>
<evidence type="ECO:0000256" key="2">
    <source>
        <dbReference type="PROSITE-ProRule" id="PRU00325"/>
    </source>
</evidence>
<keyword evidence="6" id="KW-0347">Helicase</keyword>
<dbReference type="SMART" id="SM00487">
    <property type="entry name" value="DEXDc"/>
    <property type="match status" value="1"/>
</dbReference>
<dbReference type="SMART" id="SM00490">
    <property type="entry name" value="HELICc"/>
    <property type="match status" value="1"/>
</dbReference>
<evidence type="ECO:0000259" key="5">
    <source>
        <dbReference type="PROSITE" id="PS51194"/>
    </source>
</evidence>
<dbReference type="InterPro" id="IPR000330">
    <property type="entry name" value="SNF2_N"/>
</dbReference>
<keyword evidence="2" id="KW-0862">Zinc</keyword>
<sequence length="1115" mass="128702">MWTERDIREQTDEQTFYRGKLLESTNGVLEFSSFETEGVYGDKELNLRATIHGTNKNNYKVEVTLYYDEYGEPQDIDYYCPCEDFLTSDGICKHCVATILYYMHTDGQSKTVTSPFSMPLPFASEYDDRDTFYGNTSSVFAENSTVSQESIWEHPARTDNSMQQILRQFGNQENWMITDGALIGRIHLEPTLDISGKTPSVSLRIGDKKMYVVKSIPELVQHVQQTEMHKYGKNLAFVHQLDAFDDNSRSLMSFFIRQYQDYNYWYSTDIRNFTLKNELLDAFIEIVADSGTMLEPSTKNQGLWYLTDEEYKKTLTLTAVEGGLELKLEQIPSVSSLDWNYIFKDQKIYHSSRHTHQAINLFEDRMTGWCGGKSFIAESDLPLFAREMLPELEKKYHIVKEHFYPENYLPEDVSFRLYLDLPQRDIITCDLVADYGNNREYHVFQTDSKKQHRNIRQEAKAAALLSGYCNAKDDATGLPAIVEDNDKLYDFLTRGLAECEKIADVYISDRLKKIQVIQPPKVSLGVSLNGNLLDFNMEAEGMSLEQLAFLLSKYNRKRNYYRLKSGQFVAMEESSLDTLAQLSQGLMLTEEQLASGHISLPKFRALYLDAQLRDNESLPVNKSREFRELIRNMKTVEDSDFEVPDTFRKILREYQKKGYLWLATLCSNGFGGILADDMGLGKTLQVIVFLYAHYIVQGENNRNTLIVCPASLVYNWAQECQHFAPELPICTVAGTAAERRELLDSLPDHPGQILITSYDLLRRDIEQYQNLTFDYQIIDEAQFIKNATTKAAQAVKQINSRFRLALTGTPVENRLGELWSIFDYLMPGYLFSYSRFREELELPIIQQQDEDALHRIQKMIAPFILRRLKKDVLKDLPEKLEKNMYAKMTGEQQELYQAHVQRLQMLLSKQSPEEFDHSRIQILSELTKLRQLCCDPALLYEKYTSGSAKLDLCLELIHNAMESGHKMLVFSQFTTMLDRIAERLQKEHIPYFMLTGATTKQERIRLVTEFNQDETPVFLISLKAGGTGLNLTAADIVIHFDPWWNTAVQNQATDRVHRIGQTNRVLVYKLIAQNSIEENIVKLQEQKAELAEQILGGDNIGTPFFSREELLELLQ</sequence>